<keyword evidence="1" id="KW-0472">Membrane</keyword>
<dbReference type="Proteomes" id="UP001600941">
    <property type="component" value="Unassembled WGS sequence"/>
</dbReference>
<dbReference type="Pfam" id="PF20040">
    <property type="entry name" value="DUF6442"/>
    <property type="match status" value="1"/>
</dbReference>
<feature type="transmembrane region" description="Helical" evidence="1">
    <location>
        <begin position="84"/>
        <end position="102"/>
    </location>
</feature>
<organism evidence="2 3">
    <name type="scientific">Blautia parvula</name>
    <dbReference type="NCBI Taxonomy" id="2877527"/>
    <lineage>
        <taxon>Bacteria</taxon>
        <taxon>Bacillati</taxon>
        <taxon>Bacillota</taxon>
        <taxon>Clostridia</taxon>
        <taxon>Lachnospirales</taxon>
        <taxon>Lachnospiraceae</taxon>
        <taxon>Blautia</taxon>
    </lineage>
</organism>
<accession>A0ABQ0BX26</accession>
<protein>
    <submittedName>
        <fullName evidence="2">Uncharacterized protein</fullName>
    </submittedName>
</protein>
<keyword evidence="3" id="KW-1185">Reference proteome</keyword>
<comment type="caution">
    <text evidence="2">The sequence shown here is derived from an EMBL/GenBank/DDBJ whole genome shotgun (WGS) entry which is preliminary data.</text>
</comment>
<gene>
    <name evidence="2" type="ORF">K340107D12_39030</name>
</gene>
<reference evidence="2 3" key="1">
    <citation type="submission" date="2024-04" db="EMBL/GenBank/DDBJ databases">
        <title>Defined microbial consortia suppress multidrug-resistant proinflammatory Enterobacteriaceae via ecological control.</title>
        <authorList>
            <person name="Furuichi M."/>
            <person name="Kawaguchi T."/>
            <person name="Pust M."/>
            <person name="Yasuma K."/>
            <person name="Plichta D."/>
            <person name="Hasegawa N."/>
            <person name="Ohya T."/>
            <person name="Bhattarai S."/>
            <person name="Sasajima S."/>
            <person name="Aoto Y."/>
            <person name="Tuganbaev T."/>
            <person name="Yaginuma M."/>
            <person name="Ueda M."/>
            <person name="Okahashi N."/>
            <person name="Amafuji K."/>
            <person name="Kiridooshi Y."/>
            <person name="Sugita K."/>
            <person name="Strazar M."/>
            <person name="Skelly A."/>
            <person name="Suda W."/>
            <person name="Hattori M."/>
            <person name="Nakamoto N."/>
            <person name="Caballero S."/>
            <person name="Norman J."/>
            <person name="Olle B."/>
            <person name="Tanoue T."/>
            <person name="Arita M."/>
            <person name="Bucci V."/>
            <person name="Atarashi K."/>
            <person name="Xavier R."/>
            <person name="Honda K."/>
        </authorList>
    </citation>
    <scope>NUCLEOTIDE SEQUENCE [LARGE SCALE GENOMIC DNA]</scope>
    <source>
        <strain evidence="3">k34-0107-D12</strain>
    </source>
</reference>
<proteinExistence type="predicted"/>
<evidence type="ECO:0000313" key="3">
    <source>
        <dbReference type="Proteomes" id="UP001600941"/>
    </source>
</evidence>
<dbReference type="InterPro" id="IPR045620">
    <property type="entry name" value="DUF6442"/>
</dbReference>
<dbReference type="EMBL" id="BAABZQ010000001">
    <property type="protein sequence ID" value="GAA6501087.1"/>
    <property type="molecule type" value="Genomic_DNA"/>
</dbReference>
<dbReference type="RefSeq" id="WP_054353357.1">
    <property type="nucleotide sequence ID" value="NZ_AP031413.1"/>
</dbReference>
<keyword evidence="1" id="KW-1133">Transmembrane helix</keyword>
<feature type="transmembrane region" description="Helical" evidence="1">
    <location>
        <begin position="30"/>
        <end position="50"/>
    </location>
</feature>
<evidence type="ECO:0000313" key="2">
    <source>
        <dbReference type="EMBL" id="GAA6501087.1"/>
    </source>
</evidence>
<evidence type="ECO:0000256" key="1">
    <source>
        <dbReference type="SAM" id="Phobius"/>
    </source>
</evidence>
<name>A0ABQ0BX26_9FIRM</name>
<keyword evidence="1" id="KW-0812">Transmembrane</keyword>
<sequence>MEKEEVLERVQKSRKGSMDEWELQVSQKGFTLALMVILLASLALMITKIVAGQPWSDVYCIFFAGMGISRLYNGVKLHKKGELFLGILSLLTGAALFIGYISEII</sequence>